<gene>
    <name evidence="2" type="ORF">HU830_07725</name>
</gene>
<evidence type="ECO:0000313" key="3">
    <source>
        <dbReference type="Proteomes" id="UP000563523"/>
    </source>
</evidence>
<dbReference type="AlphaFoldDB" id="A0A850RCL4"/>
<dbReference type="Pfam" id="PF01248">
    <property type="entry name" value="Ribosomal_L7Ae"/>
    <property type="match status" value="1"/>
</dbReference>
<name>A0A850RCL4_9LACO</name>
<dbReference type="SUPFAM" id="SSF55315">
    <property type="entry name" value="L30e-like"/>
    <property type="match status" value="1"/>
</dbReference>
<dbReference type="Proteomes" id="UP000563523">
    <property type="component" value="Unassembled WGS sequence"/>
</dbReference>
<dbReference type="InterPro" id="IPR004038">
    <property type="entry name" value="Ribosomal_eL8/eL30/eS12/Gad45"/>
</dbReference>
<proteinExistence type="predicted"/>
<dbReference type="InterPro" id="IPR029064">
    <property type="entry name" value="Ribosomal_eL30-like_sf"/>
</dbReference>
<evidence type="ECO:0000259" key="1">
    <source>
        <dbReference type="Pfam" id="PF01248"/>
    </source>
</evidence>
<feature type="domain" description="Ribosomal protein eL8/eL30/eS12/Gadd45" evidence="1">
    <location>
        <begin position="6"/>
        <end position="91"/>
    </location>
</feature>
<dbReference type="EMBL" id="JABZEC010000007">
    <property type="protein sequence ID" value="NVY97036.1"/>
    <property type="molecule type" value="Genomic_DNA"/>
</dbReference>
<comment type="caution">
    <text evidence="2">The sequence shown here is derived from an EMBL/GenBank/DDBJ whole genome shotgun (WGS) entry which is preliminary data.</text>
</comment>
<evidence type="ECO:0000313" key="2">
    <source>
        <dbReference type="EMBL" id="NVY97036.1"/>
    </source>
</evidence>
<accession>A0A850RCL4</accession>
<organism evidence="2 3">
    <name type="scientific">Bombilactobacillus apium</name>
    <dbReference type="NCBI Taxonomy" id="2675299"/>
    <lineage>
        <taxon>Bacteria</taxon>
        <taxon>Bacillati</taxon>
        <taxon>Bacillota</taxon>
        <taxon>Bacilli</taxon>
        <taxon>Lactobacillales</taxon>
        <taxon>Lactobacillaceae</taxon>
        <taxon>Bombilactobacillus</taxon>
    </lineage>
</organism>
<dbReference type="Gene3D" id="3.30.1330.30">
    <property type="match status" value="1"/>
</dbReference>
<protein>
    <submittedName>
        <fullName evidence="2">Ribosomal L7Ae/L30e/S12e/Gadd45 family protein</fullName>
    </submittedName>
</protein>
<sequence length="100" mass="11182">MVDASLSLLGLACRARKLVTGQDLVLAAIKNRQAQFVFLSNDTGAGAAKELKFYLQKQQIPYTERFNQNQLSTAIGSWRKTVAVTDRGFAKRFVQLMTEK</sequence>
<reference evidence="2 3" key="1">
    <citation type="submission" date="2020-06" db="EMBL/GenBank/DDBJ databases">
        <authorList>
            <person name="Kang J."/>
        </authorList>
    </citation>
    <scope>NUCLEOTIDE SEQUENCE [LARGE SCALE GENOMIC DNA]</scope>
    <source>
        <strain evidence="2 3">DCY120</strain>
    </source>
</reference>
<dbReference type="RefSeq" id="WP_176943198.1">
    <property type="nucleotide sequence ID" value="NZ_JABZEC010000007.1"/>
</dbReference>
<keyword evidence="3" id="KW-1185">Reference proteome</keyword>